<sequence length="101" mass="11073">MKRWIGAAVILVGIIGITLMQRADYSGFYVDEVEEGGKSIVVSPPANDPEAEYPVYKILIGENTEIEGDKVKGISVGDHVSIWVKKLGNQEVATKVIRRSE</sequence>
<reference evidence="1 2" key="1">
    <citation type="submission" date="2023-05" db="EMBL/GenBank/DDBJ databases">
        <title>Comparative genomics reveals the evidence of polycyclic aromatic hydrocarbons degradation in moderately halophilic genus Pontibacillus.</title>
        <authorList>
            <person name="Yang H."/>
            <person name="Qian Z."/>
        </authorList>
    </citation>
    <scope>NUCLEOTIDE SEQUENCE [LARGE SCALE GENOMIC DNA]</scope>
    <source>
        <strain evidence="2">HN14</strain>
    </source>
</reference>
<accession>A0ABY8UW77</accession>
<proteinExistence type="predicted"/>
<gene>
    <name evidence="1" type="ORF">QNI29_12775</name>
</gene>
<dbReference type="EMBL" id="CP126446">
    <property type="protein sequence ID" value="WIF96624.1"/>
    <property type="molecule type" value="Genomic_DNA"/>
</dbReference>
<keyword evidence="2" id="KW-1185">Reference proteome</keyword>
<dbReference type="Proteomes" id="UP001236652">
    <property type="component" value="Chromosome"/>
</dbReference>
<organism evidence="1 2">
    <name type="scientific">Pontibacillus chungwhensis</name>
    <dbReference type="NCBI Taxonomy" id="265426"/>
    <lineage>
        <taxon>Bacteria</taxon>
        <taxon>Bacillati</taxon>
        <taxon>Bacillota</taxon>
        <taxon>Bacilli</taxon>
        <taxon>Bacillales</taxon>
        <taxon>Bacillaceae</taxon>
        <taxon>Pontibacillus</taxon>
    </lineage>
</organism>
<dbReference type="RefSeq" id="WP_231416894.1">
    <property type="nucleotide sequence ID" value="NZ_CP126446.1"/>
</dbReference>
<evidence type="ECO:0008006" key="3">
    <source>
        <dbReference type="Google" id="ProtNLM"/>
    </source>
</evidence>
<evidence type="ECO:0000313" key="2">
    <source>
        <dbReference type="Proteomes" id="UP001236652"/>
    </source>
</evidence>
<protein>
    <recommendedName>
        <fullName evidence="3">DUF5666 domain-containing protein</fullName>
    </recommendedName>
</protein>
<name>A0ABY8UW77_9BACI</name>
<evidence type="ECO:0000313" key="1">
    <source>
        <dbReference type="EMBL" id="WIF96624.1"/>
    </source>
</evidence>